<comment type="caution">
    <text evidence="3">The sequence shown here is derived from an EMBL/GenBank/DDBJ whole genome shotgun (WGS) entry which is preliminary data.</text>
</comment>
<evidence type="ECO:0000256" key="1">
    <source>
        <dbReference type="ARBA" id="ARBA00005964"/>
    </source>
</evidence>
<proteinExistence type="inferred from homology"/>
<dbReference type="Gene3D" id="3.40.50.1820">
    <property type="entry name" value="alpha/beta hydrolase"/>
    <property type="match status" value="1"/>
</dbReference>
<reference evidence="3 4" key="1">
    <citation type="submission" date="2019-01" db="EMBL/GenBank/DDBJ databases">
        <title>A draft genome assembly of the solar-powered sea slug Elysia chlorotica.</title>
        <authorList>
            <person name="Cai H."/>
            <person name="Li Q."/>
            <person name="Fang X."/>
            <person name="Li J."/>
            <person name="Curtis N.E."/>
            <person name="Altenburger A."/>
            <person name="Shibata T."/>
            <person name="Feng M."/>
            <person name="Maeda T."/>
            <person name="Schwartz J.A."/>
            <person name="Shigenobu S."/>
            <person name="Lundholm N."/>
            <person name="Nishiyama T."/>
            <person name="Yang H."/>
            <person name="Hasebe M."/>
            <person name="Li S."/>
            <person name="Pierce S.K."/>
            <person name="Wang J."/>
        </authorList>
    </citation>
    <scope>NUCLEOTIDE SEQUENCE [LARGE SCALE GENOMIC DNA]</scope>
    <source>
        <strain evidence="3">EC2010</strain>
        <tissue evidence="3">Whole organism of an adult</tissue>
    </source>
</reference>
<dbReference type="Pfam" id="PF00135">
    <property type="entry name" value="COesterase"/>
    <property type="match status" value="1"/>
</dbReference>
<dbReference type="STRING" id="188477.A0A433TLC2"/>
<organism evidence="3 4">
    <name type="scientific">Elysia chlorotica</name>
    <name type="common">Eastern emerald elysia</name>
    <name type="synonym">Sea slug</name>
    <dbReference type="NCBI Taxonomy" id="188477"/>
    <lineage>
        <taxon>Eukaryota</taxon>
        <taxon>Metazoa</taxon>
        <taxon>Spiralia</taxon>
        <taxon>Lophotrochozoa</taxon>
        <taxon>Mollusca</taxon>
        <taxon>Gastropoda</taxon>
        <taxon>Heterobranchia</taxon>
        <taxon>Euthyneura</taxon>
        <taxon>Panpulmonata</taxon>
        <taxon>Sacoglossa</taxon>
        <taxon>Placobranchoidea</taxon>
        <taxon>Plakobranchidae</taxon>
        <taxon>Elysia</taxon>
    </lineage>
</organism>
<dbReference type="Proteomes" id="UP000271974">
    <property type="component" value="Unassembled WGS sequence"/>
</dbReference>
<evidence type="ECO:0000259" key="2">
    <source>
        <dbReference type="Pfam" id="PF00135"/>
    </source>
</evidence>
<dbReference type="InterPro" id="IPR051093">
    <property type="entry name" value="Neuroligin/BSAL"/>
</dbReference>
<protein>
    <recommendedName>
        <fullName evidence="2">Carboxylesterase type B domain-containing protein</fullName>
    </recommendedName>
</protein>
<dbReference type="OrthoDB" id="6160934at2759"/>
<gene>
    <name evidence="3" type="ORF">EGW08_009933</name>
</gene>
<sequence>MDLGARLQCDIPPGLTGEEQSLALLTCLRNATADELITQIHKLTVQDYNSDIIFEPVSGDAFGVLPQPPNVLADNYTSMVPIPAIFGWSTNDSSWTIADPDDKGEDYDKFLLFVKSVIARIYPGKVDTMLEKVLEIYNVTDPTELSPYDVRSIDAVLRTDLEMESFIVKEARQFSKFAAGTFAPAKTFVYQYDHRPSYNTDPLWQGVRHMDEAGMVLGLPNGQNPLTYPVTSEDDRTVSELMTTMWSNFAKFGDPTPEPLGGVKWPEFGHTSDHQGLLVIRPELEVKEYVRNDPVVFWTGSSGLDD</sequence>
<dbReference type="SUPFAM" id="SSF53474">
    <property type="entry name" value="alpha/beta-Hydrolases"/>
    <property type="match status" value="1"/>
</dbReference>
<dbReference type="PANTHER" id="PTHR43903">
    <property type="entry name" value="NEUROLIGIN"/>
    <property type="match status" value="1"/>
</dbReference>
<evidence type="ECO:0000313" key="3">
    <source>
        <dbReference type="EMBL" id="RUS82301.1"/>
    </source>
</evidence>
<dbReference type="AlphaFoldDB" id="A0A433TLC2"/>
<dbReference type="InterPro" id="IPR002018">
    <property type="entry name" value="CarbesteraseB"/>
</dbReference>
<evidence type="ECO:0000313" key="4">
    <source>
        <dbReference type="Proteomes" id="UP000271974"/>
    </source>
</evidence>
<name>A0A433TLC2_ELYCH</name>
<dbReference type="EMBL" id="RQTK01000292">
    <property type="protein sequence ID" value="RUS82301.1"/>
    <property type="molecule type" value="Genomic_DNA"/>
</dbReference>
<feature type="domain" description="Carboxylesterase type B" evidence="2">
    <location>
        <begin position="5"/>
        <end position="298"/>
    </location>
</feature>
<accession>A0A433TLC2</accession>
<dbReference type="InterPro" id="IPR029058">
    <property type="entry name" value="AB_hydrolase_fold"/>
</dbReference>
<keyword evidence="4" id="KW-1185">Reference proteome</keyword>
<comment type="similarity">
    <text evidence="1">Belongs to the type-B carboxylesterase/lipase family.</text>
</comment>